<dbReference type="GO" id="GO:0008963">
    <property type="term" value="F:phospho-N-acetylmuramoyl-pentapeptide-transferase activity"/>
    <property type="evidence" value="ECO:0007669"/>
    <property type="project" value="UniProtKB-UniRule"/>
</dbReference>
<feature type="transmembrane region" description="Helical" evidence="7">
    <location>
        <begin position="180"/>
        <end position="197"/>
    </location>
</feature>
<keyword evidence="11" id="KW-1185">Reference proteome</keyword>
<dbReference type="NCBIfam" id="TIGR00445">
    <property type="entry name" value="mraY"/>
    <property type="match status" value="1"/>
</dbReference>
<dbReference type="Pfam" id="PF00953">
    <property type="entry name" value="Glycos_transf_4"/>
    <property type="match status" value="1"/>
</dbReference>
<dbReference type="InterPro" id="IPR003524">
    <property type="entry name" value="PNAcMuramoyl-5peptid_Trfase"/>
</dbReference>
<evidence type="ECO:0000256" key="4">
    <source>
        <dbReference type="ARBA" id="ARBA00022692"/>
    </source>
</evidence>
<accession>A0A388TBX8</accession>
<feature type="transmembrane region" description="Helical" evidence="7">
    <location>
        <begin position="82"/>
        <end position="103"/>
    </location>
</feature>
<keyword evidence="6 7" id="KW-0472">Membrane</keyword>
<dbReference type="GO" id="GO:0005886">
    <property type="term" value="C:plasma membrane"/>
    <property type="evidence" value="ECO:0007669"/>
    <property type="project" value="UniProtKB-SubCell"/>
</dbReference>
<dbReference type="HAMAP" id="MF_00038">
    <property type="entry name" value="MraY"/>
    <property type="match status" value="1"/>
</dbReference>
<comment type="cofactor">
    <cofactor evidence="7 9">
        <name>Mg(2+)</name>
        <dbReference type="ChEBI" id="CHEBI:18420"/>
    </cofactor>
</comment>
<keyword evidence="7 9" id="KW-0460">Magnesium</keyword>
<evidence type="ECO:0000313" key="10">
    <source>
        <dbReference type="EMBL" id="GBR73799.1"/>
    </source>
</evidence>
<dbReference type="PROSITE" id="PS01348">
    <property type="entry name" value="MRAY_2"/>
    <property type="match status" value="1"/>
</dbReference>
<feature type="transmembrane region" description="Helical" evidence="7">
    <location>
        <begin position="203"/>
        <end position="221"/>
    </location>
</feature>
<feature type="transmembrane region" description="Helical" evidence="7">
    <location>
        <begin position="46"/>
        <end position="70"/>
    </location>
</feature>
<dbReference type="GO" id="GO:0051992">
    <property type="term" value="F:UDP-N-acetylmuramoyl-L-alanyl-D-glutamyl-meso-2,6-diaminopimelyl-D-alanyl-D-alanine:undecaprenyl-phosphate transferase activity"/>
    <property type="evidence" value="ECO:0007669"/>
    <property type="project" value="RHEA"/>
</dbReference>
<dbReference type="GO" id="GO:0046872">
    <property type="term" value="F:metal ion binding"/>
    <property type="evidence" value="ECO:0007669"/>
    <property type="project" value="UniProtKB-KW"/>
</dbReference>
<dbReference type="Proteomes" id="UP000269352">
    <property type="component" value="Unassembled WGS sequence"/>
</dbReference>
<evidence type="ECO:0000256" key="3">
    <source>
        <dbReference type="ARBA" id="ARBA00022679"/>
    </source>
</evidence>
<reference evidence="10 11" key="1">
    <citation type="journal article" date="2019" name="ISME J.">
        <title>Genome analyses of uncultured TG2/ZB3 bacteria in 'Margulisbacteria' specifically attached to ectosymbiotic spirochetes of protists in the termite gut.</title>
        <authorList>
            <person name="Utami Y.D."/>
            <person name="Kuwahara H."/>
            <person name="Igai K."/>
            <person name="Murakami T."/>
            <person name="Sugaya K."/>
            <person name="Morikawa T."/>
            <person name="Nagura Y."/>
            <person name="Yuki M."/>
            <person name="Deevong P."/>
            <person name="Inoue T."/>
            <person name="Kihara K."/>
            <person name="Lo N."/>
            <person name="Yamada A."/>
            <person name="Ohkuma M."/>
            <person name="Hongoh Y."/>
        </authorList>
    </citation>
    <scope>NUCLEOTIDE SEQUENCE [LARGE SCALE GENOMIC DNA]</scope>
    <source>
        <strain evidence="10">NkOx7-01</strain>
    </source>
</reference>
<feature type="transmembrane region" description="Helical" evidence="7">
    <location>
        <begin position="153"/>
        <end position="173"/>
    </location>
</feature>
<proteinExistence type="inferred from homology"/>
<dbReference type="GO" id="GO:0009252">
    <property type="term" value="P:peptidoglycan biosynthetic process"/>
    <property type="evidence" value="ECO:0007669"/>
    <property type="project" value="UniProtKB-UniRule"/>
</dbReference>
<name>A0A388TBX8_TERA1</name>
<feature type="transmembrane region" description="Helical" evidence="7">
    <location>
        <begin position="6"/>
        <end position="25"/>
    </location>
</feature>
<dbReference type="InterPro" id="IPR000715">
    <property type="entry name" value="Glycosyl_transferase_4"/>
</dbReference>
<evidence type="ECO:0000256" key="7">
    <source>
        <dbReference type="HAMAP-Rule" id="MF_00038"/>
    </source>
</evidence>
<dbReference type="InterPro" id="IPR018480">
    <property type="entry name" value="PNAcMuramoyl-5peptid_Trfase_CS"/>
</dbReference>
<dbReference type="EC" id="2.7.8.13" evidence="7 8"/>
<keyword evidence="7" id="KW-0133">Cell shape</keyword>
<evidence type="ECO:0000256" key="2">
    <source>
        <dbReference type="ARBA" id="ARBA00005583"/>
    </source>
</evidence>
<comment type="similarity">
    <text evidence="2 7">Belongs to the glycosyltransferase 4 family. MraY subfamily.</text>
</comment>
<comment type="catalytic activity">
    <reaction evidence="7">
        <text>UDP-N-acetyl-alpha-D-muramoyl-L-alanyl-gamma-D-glutamyl-meso-2,6-diaminopimeloyl-D-alanyl-D-alanine + di-trans,octa-cis-undecaprenyl phosphate = di-trans,octa-cis-undecaprenyl diphospho-N-acetyl-alpha-D-muramoyl-L-alanyl-D-glutamyl-meso-2,6-diaminopimeloyl-D-alanyl-D-alanine + UMP</text>
        <dbReference type="Rhea" id="RHEA:28386"/>
        <dbReference type="ChEBI" id="CHEBI:57865"/>
        <dbReference type="ChEBI" id="CHEBI:60392"/>
        <dbReference type="ChEBI" id="CHEBI:61386"/>
        <dbReference type="ChEBI" id="CHEBI:61387"/>
        <dbReference type="EC" id="2.7.8.13"/>
    </reaction>
</comment>
<keyword evidence="7" id="KW-0573">Peptidoglycan synthesis</keyword>
<comment type="pathway">
    <text evidence="7">Cell wall biogenesis; peptidoglycan biosynthesis.</text>
</comment>
<evidence type="ECO:0000256" key="5">
    <source>
        <dbReference type="ARBA" id="ARBA00022989"/>
    </source>
</evidence>
<comment type="subcellular location">
    <subcellularLocation>
        <location evidence="7">Cell membrane</location>
        <topology evidence="7">Multi-pass membrane protein</topology>
    </subcellularLocation>
    <subcellularLocation>
        <location evidence="1">Membrane</location>
        <topology evidence="1">Multi-pass membrane protein</topology>
    </subcellularLocation>
</comment>
<feature type="binding site" evidence="9">
    <location>
        <position position="232"/>
    </location>
    <ligand>
        <name>Mg(2+)</name>
        <dbReference type="ChEBI" id="CHEBI:18420"/>
    </ligand>
</feature>
<keyword evidence="7 9" id="KW-0479">Metal-binding</keyword>
<feature type="transmembrane region" description="Helical" evidence="7">
    <location>
        <begin position="257"/>
        <end position="278"/>
    </location>
</feature>
<dbReference type="AlphaFoldDB" id="A0A388TBX8"/>
<evidence type="ECO:0000256" key="1">
    <source>
        <dbReference type="ARBA" id="ARBA00004141"/>
    </source>
</evidence>
<dbReference type="CDD" id="cd06852">
    <property type="entry name" value="GT_MraY"/>
    <property type="match status" value="1"/>
</dbReference>
<feature type="transmembrane region" description="Helical" evidence="7">
    <location>
        <begin position="233"/>
        <end position="251"/>
    </location>
</feature>
<feature type="transmembrane region" description="Helical" evidence="7">
    <location>
        <begin position="304"/>
        <end position="324"/>
    </location>
</feature>
<keyword evidence="5 7" id="KW-1133">Transmembrane helix</keyword>
<sequence length="325" mass="35889">MKIFWAVLPALAISIFINYLGLRILKRLQFKQTVRECGPQSHKAKAGTPVMGGLMIIASLDLLAILFLPYLSGLPRLTNEVIILLTLFTLTGVIGFIDDFLIVKNGKNNGLKARYKLAGQLIIAALFCVYLLKNNFHLLLSPLLQSVLGMNQPLLYVLWSSFIVVGVSNAVNLADGLDGLASGVSMIIFFAFAFIAWQFNNPQLMYLALLAAIACLGFLAFNVHPAKMFMGDVGSLALGTLLAGFALLLHAELYLALAGIWLVWETVSVILQVGYFKLTKGRRLFKMSPFHHHLELCGWPEKKIVRTAWLLTTGAVLLAVIFRIR</sequence>
<dbReference type="GO" id="GO:0008360">
    <property type="term" value="P:regulation of cell shape"/>
    <property type="evidence" value="ECO:0007669"/>
    <property type="project" value="UniProtKB-KW"/>
</dbReference>
<keyword evidence="4 7" id="KW-0812">Transmembrane</keyword>
<dbReference type="GO" id="GO:0071555">
    <property type="term" value="P:cell wall organization"/>
    <property type="evidence" value="ECO:0007669"/>
    <property type="project" value="UniProtKB-KW"/>
</dbReference>
<keyword evidence="7" id="KW-0961">Cell wall biogenesis/degradation</keyword>
<evidence type="ECO:0000256" key="9">
    <source>
        <dbReference type="PIRSR" id="PIRSR600715-1"/>
    </source>
</evidence>
<keyword evidence="3 7" id="KW-0808">Transferase</keyword>
<evidence type="ECO:0000256" key="8">
    <source>
        <dbReference type="NCBIfam" id="TIGR00445"/>
    </source>
</evidence>
<evidence type="ECO:0000256" key="6">
    <source>
        <dbReference type="ARBA" id="ARBA00023136"/>
    </source>
</evidence>
<evidence type="ECO:0000313" key="11">
    <source>
        <dbReference type="Proteomes" id="UP000269352"/>
    </source>
</evidence>
<comment type="function">
    <text evidence="7">Catalyzes the initial step of the lipid cycle reactions in the biosynthesis of the cell wall peptidoglycan: transfers peptidoglycan precursor phospho-MurNAc-pentapeptide from UDP-MurNAc-pentapeptide onto the lipid carrier undecaprenyl phosphate, yielding undecaprenyl-pyrophosphoryl-MurNAc-pentapeptide, known as lipid I.</text>
</comment>
<feature type="transmembrane region" description="Helical" evidence="7">
    <location>
        <begin position="115"/>
        <end position="133"/>
    </location>
</feature>
<comment type="caution">
    <text evidence="10">The sequence shown here is derived from an EMBL/GenBank/DDBJ whole genome shotgun (WGS) entry which is preliminary data.</text>
</comment>
<feature type="binding site" evidence="9">
    <location>
        <position position="172"/>
    </location>
    <ligand>
        <name>Mg(2+)</name>
        <dbReference type="ChEBI" id="CHEBI:18420"/>
    </ligand>
</feature>
<organism evidence="10 11">
    <name type="scientific">Termititenax aidoneus</name>
    <dbReference type="NCBI Taxonomy" id="2218524"/>
    <lineage>
        <taxon>Bacteria</taxon>
        <taxon>Bacillati</taxon>
        <taxon>Candidatus Margulisiibacteriota</taxon>
        <taxon>Candidatus Termititenacia</taxon>
        <taxon>Candidatus Termititenacales</taxon>
        <taxon>Candidatus Termititenacaceae</taxon>
        <taxon>Candidatus Termititenax</taxon>
    </lineage>
</organism>
<dbReference type="PANTHER" id="PTHR22926:SF5">
    <property type="entry name" value="PHOSPHO-N-ACETYLMURAMOYL-PENTAPEPTIDE-TRANSFERASE HOMOLOG"/>
    <property type="match status" value="1"/>
</dbReference>
<gene>
    <name evidence="7 10" type="primary">mraY</name>
    <name evidence="10" type="ORF">NO1_1090</name>
</gene>
<dbReference type="GO" id="GO:0051301">
    <property type="term" value="P:cell division"/>
    <property type="evidence" value="ECO:0007669"/>
    <property type="project" value="UniProtKB-KW"/>
</dbReference>
<dbReference type="EMBL" id="BGZN01000020">
    <property type="protein sequence ID" value="GBR73799.1"/>
    <property type="molecule type" value="Genomic_DNA"/>
</dbReference>
<keyword evidence="7" id="KW-1003">Cell membrane</keyword>
<protein>
    <recommendedName>
        <fullName evidence="7 8">Phospho-N-acetylmuramoyl-pentapeptide-transferase</fullName>
        <ecNumber evidence="7 8">2.7.8.13</ecNumber>
    </recommendedName>
    <alternativeName>
        <fullName evidence="7">UDP-MurNAc-pentapeptide phosphotransferase</fullName>
    </alternativeName>
</protein>
<dbReference type="PANTHER" id="PTHR22926">
    <property type="entry name" value="PHOSPHO-N-ACETYLMURAMOYL-PENTAPEPTIDE-TRANSFERASE"/>
    <property type="match status" value="1"/>
</dbReference>
<dbReference type="UniPathway" id="UPA00219"/>
<keyword evidence="7" id="KW-0131">Cell cycle</keyword>
<keyword evidence="7" id="KW-0132">Cell division</keyword>